<sequence length="394" mass="43033">MSVTNAPKELFKPLQLPLRILTGPGPSNCSQRVLDALKQQVLGHLHPEILQLMDDIKAGLRYAFQTVNRLTLAVSASAHVAMEAAIGNVLERDEKLLVVKAGLWGERAADMAQRIGIHVDFFHVEPGVAFKLEDFEEAVKRHRPAAVFVAHSESSTCLVQPVEGLGEICHKYDALLIVDTVASLGAEPFFADAWGVDVVYTGSQKVLGAPPGITPMSFSPLAEKKIRSRKTPVHSFNWDMTWLGRYWNCFEAENGPRPYHHTISATLVYGLREALALLAEEGLEASWARHHAVKAKFHEALAKRGYGFYVEQPRHRLATVSSILLPAGVDAPSLIAFAKDRYNVEISGGLGPTAGKVVRIGLMGVNATPGHVDLVLRALEEGVKHVKDRTISSA</sequence>
<gene>
    <name evidence="10" type="ORF">TBRA_LOCUS293</name>
</gene>
<evidence type="ECO:0000256" key="2">
    <source>
        <dbReference type="ARBA" id="ARBA00009236"/>
    </source>
</evidence>
<reference evidence="10 11" key="1">
    <citation type="submission" date="2020-02" db="EMBL/GenBank/DDBJ databases">
        <authorList>
            <person name="Ferguson B K."/>
        </authorList>
    </citation>
    <scope>NUCLEOTIDE SEQUENCE [LARGE SCALE GENOMIC DNA]</scope>
</reference>
<keyword evidence="11" id="KW-1185">Reference proteome</keyword>
<dbReference type="PANTHER" id="PTHR21152:SF40">
    <property type="entry name" value="ALANINE--GLYOXYLATE AMINOTRANSFERASE"/>
    <property type="match status" value="1"/>
</dbReference>
<keyword evidence="4" id="KW-0808">Transferase</keyword>
<name>A0A6H5HUM6_9HYME</name>
<dbReference type="FunFam" id="3.40.640.10:FF:000027">
    <property type="entry name" value="Serine--pyruvate aminotransferase, mitochondrial"/>
    <property type="match status" value="1"/>
</dbReference>
<proteinExistence type="inferred from homology"/>
<dbReference type="CDD" id="cd06451">
    <property type="entry name" value="AGAT_like"/>
    <property type="match status" value="1"/>
</dbReference>
<dbReference type="PANTHER" id="PTHR21152">
    <property type="entry name" value="AMINOTRANSFERASE CLASS V"/>
    <property type="match status" value="1"/>
</dbReference>
<dbReference type="GO" id="GO:0019265">
    <property type="term" value="P:glycine biosynthetic process, by transamination of glyoxylate"/>
    <property type="evidence" value="ECO:0007669"/>
    <property type="project" value="TreeGrafter"/>
</dbReference>
<evidence type="ECO:0000256" key="5">
    <source>
        <dbReference type="ARBA" id="ARBA00022898"/>
    </source>
</evidence>
<protein>
    <recommendedName>
        <fullName evidence="6">Alanine--glyoxylate aminotransferase</fullName>
        <ecNumber evidence="6">2.6.1.44</ecNumber>
    </recommendedName>
</protein>
<evidence type="ECO:0000256" key="6">
    <source>
        <dbReference type="PIRNR" id="PIRNR000524"/>
    </source>
</evidence>
<evidence type="ECO:0000256" key="4">
    <source>
        <dbReference type="ARBA" id="ARBA00022679"/>
    </source>
</evidence>
<evidence type="ECO:0000313" key="11">
    <source>
        <dbReference type="Proteomes" id="UP000479190"/>
    </source>
</evidence>
<evidence type="ECO:0000256" key="7">
    <source>
        <dbReference type="PIRSR" id="PIRSR000524-1"/>
    </source>
</evidence>
<feature type="binding site" evidence="7">
    <location>
        <position position="359"/>
    </location>
    <ligand>
        <name>substrate</name>
    </ligand>
</feature>
<evidence type="ECO:0000259" key="9">
    <source>
        <dbReference type="Pfam" id="PF00266"/>
    </source>
</evidence>
<dbReference type="GO" id="GO:0005777">
    <property type="term" value="C:peroxisome"/>
    <property type="evidence" value="ECO:0007669"/>
    <property type="project" value="TreeGrafter"/>
</dbReference>
<comment type="cofactor">
    <cofactor evidence="1 6 8">
        <name>pyridoxal 5'-phosphate</name>
        <dbReference type="ChEBI" id="CHEBI:597326"/>
    </cofactor>
</comment>
<feature type="domain" description="Aminotransferase class V" evidence="9">
    <location>
        <begin position="24"/>
        <end position="361"/>
    </location>
</feature>
<dbReference type="GO" id="GO:0004760">
    <property type="term" value="F:L-serine-pyruvate transaminase activity"/>
    <property type="evidence" value="ECO:0007669"/>
    <property type="project" value="TreeGrafter"/>
</dbReference>
<dbReference type="Proteomes" id="UP000479190">
    <property type="component" value="Unassembled WGS sequence"/>
</dbReference>
<dbReference type="InterPro" id="IPR015422">
    <property type="entry name" value="PyrdxlP-dep_Trfase_small"/>
</dbReference>
<comment type="similarity">
    <text evidence="2 6">Belongs to the class-V pyridoxal-phosphate-dependent aminotransferase family.</text>
</comment>
<dbReference type="AlphaFoldDB" id="A0A6H5HUM6"/>
<dbReference type="EMBL" id="CADCXV010000069">
    <property type="protein sequence ID" value="CAB0028063.1"/>
    <property type="molecule type" value="Genomic_DNA"/>
</dbReference>
<feature type="modified residue" description="N6-(pyridoxal phosphate)lysine" evidence="8">
    <location>
        <position position="205"/>
    </location>
</feature>
<dbReference type="InterPro" id="IPR015421">
    <property type="entry name" value="PyrdxlP-dep_Trfase_major"/>
</dbReference>
<dbReference type="PIRSF" id="PIRSF000524">
    <property type="entry name" value="SPT"/>
    <property type="match status" value="1"/>
</dbReference>
<dbReference type="InterPro" id="IPR015424">
    <property type="entry name" value="PyrdxlP-dep_Trfase"/>
</dbReference>
<dbReference type="GO" id="GO:0008453">
    <property type="term" value="F:alanine-glyoxylate transaminase activity"/>
    <property type="evidence" value="ECO:0007669"/>
    <property type="project" value="UniProtKB-EC"/>
</dbReference>
<keyword evidence="3" id="KW-0032">Aminotransferase</keyword>
<evidence type="ECO:0000256" key="8">
    <source>
        <dbReference type="PIRSR" id="PIRSR000524-50"/>
    </source>
</evidence>
<dbReference type="EC" id="2.6.1.44" evidence="6"/>
<dbReference type="Pfam" id="PF00266">
    <property type="entry name" value="Aminotran_5"/>
    <property type="match status" value="1"/>
</dbReference>
<evidence type="ECO:0000313" key="10">
    <source>
        <dbReference type="EMBL" id="CAB0028063.1"/>
    </source>
</evidence>
<dbReference type="SUPFAM" id="SSF53383">
    <property type="entry name" value="PLP-dependent transferases"/>
    <property type="match status" value="1"/>
</dbReference>
<comment type="catalytic activity">
    <reaction evidence="6">
        <text>glyoxylate + L-alanine = glycine + pyruvate</text>
        <dbReference type="Rhea" id="RHEA:24248"/>
        <dbReference type="ChEBI" id="CHEBI:15361"/>
        <dbReference type="ChEBI" id="CHEBI:36655"/>
        <dbReference type="ChEBI" id="CHEBI:57305"/>
        <dbReference type="ChEBI" id="CHEBI:57972"/>
        <dbReference type="EC" id="2.6.1.44"/>
    </reaction>
</comment>
<keyword evidence="5 6" id="KW-0663">Pyridoxal phosphate</keyword>
<dbReference type="Gene3D" id="3.40.640.10">
    <property type="entry name" value="Type I PLP-dependent aspartate aminotransferase-like (Major domain)"/>
    <property type="match status" value="1"/>
</dbReference>
<dbReference type="OrthoDB" id="7403325at2759"/>
<organism evidence="10 11">
    <name type="scientific">Trichogramma brassicae</name>
    <dbReference type="NCBI Taxonomy" id="86971"/>
    <lineage>
        <taxon>Eukaryota</taxon>
        <taxon>Metazoa</taxon>
        <taxon>Ecdysozoa</taxon>
        <taxon>Arthropoda</taxon>
        <taxon>Hexapoda</taxon>
        <taxon>Insecta</taxon>
        <taxon>Pterygota</taxon>
        <taxon>Neoptera</taxon>
        <taxon>Endopterygota</taxon>
        <taxon>Hymenoptera</taxon>
        <taxon>Apocrita</taxon>
        <taxon>Proctotrupomorpha</taxon>
        <taxon>Chalcidoidea</taxon>
        <taxon>Trichogrammatidae</taxon>
        <taxon>Trichogramma</taxon>
    </lineage>
</organism>
<accession>A0A6H5HUM6</accession>
<dbReference type="InterPro" id="IPR024169">
    <property type="entry name" value="SP_NH2Trfase/AEP_transaminase"/>
</dbReference>
<dbReference type="Gene3D" id="3.90.1150.10">
    <property type="entry name" value="Aspartate Aminotransferase, domain 1"/>
    <property type="match status" value="1"/>
</dbReference>
<dbReference type="InterPro" id="IPR000192">
    <property type="entry name" value="Aminotrans_V_dom"/>
</dbReference>
<evidence type="ECO:0000256" key="3">
    <source>
        <dbReference type="ARBA" id="ARBA00022576"/>
    </source>
</evidence>
<evidence type="ECO:0000256" key="1">
    <source>
        <dbReference type="ARBA" id="ARBA00001933"/>
    </source>
</evidence>